<gene>
    <name evidence="7" type="ORF">B0I35DRAFT_362022</name>
</gene>
<evidence type="ECO:0000256" key="3">
    <source>
        <dbReference type="ARBA" id="ARBA00022617"/>
    </source>
</evidence>
<sequence length="510" mass="58350">MIPLASFTSMSQFAVICTTTAALWLGWRLWSFTLRPMLHPELPKRYPYLIPVAGHIRGMVRHTSNVFTQGKKYFGKTREIFSLVVMGEELYIVTNPSDIQEVFKHATSLDHDAMAADILIDMGVTKSTVVRIFEPIYRSKNYIQATHDDFRAQLHPGPRLDKLQADFLAHIDKSLRYDAVKGPMVKSSPTGSKIISLWEWCGQVLVDSAIEAFFSGSLYEANPDMLQDFFTFDEESWKLPYRLPRFAAKKMYSSMDKCIDAVSKWLEFPKEKRQASWIVDQMVEGLKEVEVTDARQRGAMVFVLFRVVNSNAYRLCFWCLVYLLFDPELLKGIKEEMQPAWSSEGVGSLDMSYLLDKCPLLSSFYEEVLRFTVDTVGARVVMKETTVGGKKLSPGKKLLMPFRQGHFDTDFFGPDATSFNPRRFYDNKSLSRSPSWKPFGGGLAWCPGRFMARREVYMFLGIVLFRFDTNLYAPDHRTPVFPVLDDSIPWGGVLTPKPGHDVLVEIRARN</sequence>
<dbReference type="PANTHER" id="PTHR24304">
    <property type="entry name" value="CYTOCHROME P450 FAMILY 7"/>
    <property type="match status" value="1"/>
</dbReference>
<evidence type="ECO:0000256" key="6">
    <source>
        <dbReference type="PIRSR" id="PIRSR602401-1"/>
    </source>
</evidence>
<evidence type="ECO:0000256" key="4">
    <source>
        <dbReference type="ARBA" id="ARBA00022723"/>
    </source>
</evidence>
<dbReference type="OrthoDB" id="1470350at2759"/>
<feature type="binding site" description="axial binding residue" evidence="6">
    <location>
        <position position="446"/>
    </location>
    <ligand>
        <name>heme</name>
        <dbReference type="ChEBI" id="CHEBI:30413"/>
    </ligand>
    <ligandPart>
        <name>Fe</name>
        <dbReference type="ChEBI" id="CHEBI:18248"/>
    </ligandPart>
</feature>
<dbReference type="PRINTS" id="PR00463">
    <property type="entry name" value="EP450I"/>
</dbReference>
<dbReference type="InterPro" id="IPR002401">
    <property type="entry name" value="Cyt_P450_E_grp-I"/>
</dbReference>
<reference evidence="7" key="1">
    <citation type="journal article" date="2021" name="Nat. Commun.">
        <title>Genetic determinants of endophytism in the Arabidopsis root mycobiome.</title>
        <authorList>
            <person name="Mesny F."/>
            <person name="Miyauchi S."/>
            <person name="Thiergart T."/>
            <person name="Pickel B."/>
            <person name="Atanasova L."/>
            <person name="Karlsson M."/>
            <person name="Huettel B."/>
            <person name="Barry K.W."/>
            <person name="Haridas S."/>
            <person name="Chen C."/>
            <person name="Bauer D."/>
            <person name="Andreopoulos W."/>
            <person name="Pangilinan J."/>
            <person name="LaButti K."/>
            <person name="Riley R."/>
            <person name="Lipzen A."/>
            <person name="Clum A."/>
            <person name="Drula E."/>
            <person name="Henrissat B."/>
            <person name="Kohler A."/>
            <person name="Grigoriev I.V."/>
            <person name="Martin F.M."/>
            <person name="Hacquard S."/>
        </authorList>
    </citation>
    <scope>NUCLEOTIDE SEQUENCE</scope>
    <source>
        <strain evidence="7">MPI-CAGE-CH-0235</strain>
    </source>
</reference>
<evidence type="ECO:0000256" key="2">
    <source>
        <dbReference type="ARBA" id="ARBA00010617"/>
    </source>
</evidence>
<dbReference type="GO" id="GO:0008395">
    <property type="term" value="F:steroid hydroxylase activity"/>
    <property type="evidence" value="ECO:0007669"/>
    <property type="project" value="TreeGrafter"/>
</dbReference>
<evidence type="ECO:0000256" key="1">
    <source>
        <dbReference type="ARBA" id="ARBA00004685"/>
    </source>
</evidence>
<evidence type="ECO:0000313" key="7">
    <source>
        <dbReference type="EMBL" id="KAH7305550.1"/>
    </source>
</evidence>
<keyword evidence="4 6" id="KW-0479">Metal-binding</keyword>
<dbReference type="CDD" id="cd11040">
    <property type="entry name" value="CYP7_CYP8-like"/>
    <property type="match status" value="1"/>
</dbReference>
<dbReference type="InterPro" id="IPR036396">
    <property type="entry name" value="Cyt_P450_sf"/>
</dbReference>
<protein>
    <submittedName>
        <fullName evidence="7">Cytochrome P450</fullName>
    </submittedName>
</protein>
<dbReference type="InterPro" id="IPR050529">
    <property type="entry name" value="CYP450_sterol_14alpha_dmase"/>
</dbReference>
<keyword evidence="3 6" id="KW-0349">Heme</keyword>
<dbReference type="GO" id="GO:0005506">
    <property type="term" value="F:iron ion binding"/>
    <property type="evidence" value="ECO:0007669"/>
    <property type="project" value="InterPro"/>
</dbReference>
<name>A0A8K0SGW7_9HYPO</name>
<comment type="pathway">
    <text evidence="1">Mycotoxin biosynthesis.</text>
</comment>
<dbReference type="Gene3D" id="1.10.630.10">
    <property type="entry name" value="Cytochrome P450"/>
    <property type="match status" value="1"/>
</dbReference>
<proteinExistence type="inferred from homology"/>
<dbReference type="Pfam" id="PF00067">
    <property type="entry name" value="p450"/>
    <property type="match status" value="1"/>
</dbReference>
<comment type="cofactor">
    <cofactor evidence="6">
        <name>heme</name>
        <dbReference type="ChEBI" id="CHEBI:30413"/>
    </cofactor>
</comment>
<dbReference type="EMBL" id="JAGPNK010000018">
    <property type="protein sequence ID" value="KAH7305550.1"/>
    <property type="molecule type" value="Genomic_DNA"/>
</dbReference>
<dbReference type="GO" id="GO:0016705">
    <property type="term" value="F:oxidoreductase activity, acting on paired donors, with incorporation or reduction of molecular oxygen"/>
    <property type="evidence" value="ECO:0007669"/>
    <property type="project" value="InterPro"/>
</dbReference>
<keyword evidence="8" id="KW-1185">Reference proteome</keyword>
<accession>A0A8K0SGW7</accession>
<comment type="caution">
    <text evidence="7">The sequence shown here is derived from an EMBL/GenBank/DDBJ whole genome shotgun (WGS) entry which is preliminary data.</text>
</comment>
<dbReference type="SUPFAM" id="SSF48264">
    <property type="entry name" value="Cytochrome P450"/>
    <property type="match status" value="1"/>
</dbReference>
<comment type="similarity">
    <text evidence="2">Belongs to the cytochrome P450 family.</text>
</comment>
<dbReference type="InterPro" id="IPR001128">
    <property type="entry name" value="Cyt_P450"/>
</dbReference>
<dbReference type="GO" id="GO:0020037">
    <property type="term" value="F:heme binding"/>
    <property type="evidence" value="ECO:0007669"/>
    <property type="project" value="InterPro"/>
</dbReference>
<keyword evidence="5 6" id="KW-0408">Iron</keyword>
<organism evidence="7 8">
    <name type="scientific">Stachybotrys elegans</name>
    <dbReference type="NCBI Taxonomy" id="80388"/>
    <lineage>
        <taxon>Eukaryota</taxon>
        <taxon>Fungi</taxon>
        <taxon>Dikarya</taxon>
        <taxon>Ascomycota</taxon>
        <taxon>Pezizomycotina</taxon>
        <taxon>Sordariomycetes</taxon>
        <taxon>Hypocreomycetidae</taxon>
        <taxon>Hypocreales</taxon>
        <taxon>Stachybotryaceae</taxon>
        <taxon>Stachybotrys</taxon>
    </lineage>
</organism>
<dbReference type="AlphaFoldDB" id="A0A8K0SGW7"/>
<dbReference type="Proteomes" id="UP000813444">
    <property type="component" value="Unassembled WGS sequence"/>
</dbReference>
<evidence type="ECO:0000256" key="5">
    <source>
        <dbReference type="ARBA" id="ARBA00023004"/>
    </source>
</evidence>
<dbReference type="PANTHER" id="PTHR24304:SF2">
    <property type="entry name" value="24-HYDROXYCHOLESTEROL 7-ALPHA-HYDROXYLASE"/>
    <property type="match status" value="1"/>
</dbReference>
<evidence type="ECO:0000313" key="8">
    <source>
        <dbReference type="Proteomes" id="UP000813444"/>
    </source>
</evidence>